<evidence type="ECO:0000256" key="1">
    <source>
        <dbReference type="ARBA" id="ARBA00022441"/>
    </source>
</evidence>
<evidence type="ECO:0000313" key="6">
    <source>
        <dbReference type="Proteomes" id="UP000289703"/>
    </source>
</evidence>
<dbReference type="Gene3D" id="2.60.40.2340">
    <property type="match status" value="1"/>
</dbReference>
<dbReference type="Pfam" id="PF24681">
    <property type="entry name" value="Kelch_KLHDC2_KLHL20_DRC7"/>
    <property type="match status" value="1"/>
</dbReference>
<accession>A0A4Q1JLY6</accession>
<keyword evidence="3" id="KW-0732">Signal</keyword>
<keyword evidence="6" id="KW-1185">Reference proteome</keyword>
<comment type="caution">
    <text evidence="5">The sequence shown here is derived from an EMBL/GenBank/DDBJ whole genome shotgun (WGS) entry which is preliminary data.</text>
</comment>
<dbReference type="PROSITE" id="PS51257">
    <property type="entry name" value="PROKAR_LIPOPROTEIN"/>
    <property type="match status" value="1"/>
</dbReference>
<feature type="domain" description="DUF6242" evidence="4">
    <location>
        <begin position="48"/>
        <end position="128"/>
    </location>
</feature>
<dbReference type="EMBL" id="SAXA01000005">
    <property type="protein sequence ID" value="RXQ95549.1"/>
    <property type="molecule type" value="Genomic_DNA"/>
</dbReference>
<dbReference type="Proteomes" id="UP000289703">
    <property type="component" value="Unassembled WGS sequence"/>
</dbReference>
<reference evidence="5 6" key="1">
    <citation type="submission" date="2019-01" db="EMBL/GenBank/DDBJ databases">
        <title>Ancylomarina salipaludis sp. nov., isolated from a salt marsh.</title>
        <authorList>
            <person name="Yoon J.-H."/>
        </authorList>
    </citation>
    <scope>NUCLEOTIDE SEQUENCE [LARGE SCALE GENOMIC DNA]</scope>
    <source>
        <strain evidence="5 6">SHSM-M15</strain>
    </source>
</reference>
<proteinExistence type="predicted"/>
<organism evidence="5 6">
    <name type="scientific">Ancylomarina salipaludis</name>
    <dbReference type="NCBI Taxonomy" id="2501299"/>
    <lineage>
        <taxon>Bacteria</taxon>
        <taxon>Pseudomonadati</taxon>
        <taxon>Bacteroidota</taxon>
        <taxon>Bacteroidia</taxon>
        <taxon>Marinilabiliales</taxon>
        <taxon>Marinifilaceae</taxon>
        <taxon>Ancylomarina</taxon>
    </lineage>
</organism>
<feature type="chain" id="PRO_5020499230" description="DUF6242 domain-containing protein" evidence="3">
    <location>
        <begin position="26"/>
        <end position="480"/>
    </location>
</feature>
<evidence type="ECO:0000256" key="3">
    <source>
        <dbReference type="SAM" id="SignalP"/>
    </source>
</evidence>
<gene>
    <name evidence="5" type="ORF">EO244_06705</name>
</gene>
<sequence>MKNLRISWKMALPLMAILLSSVFTSCSDDEKKLSDLTGFLSFGFADEALENYEFTIGGDNVITNQIALPYGFDASALTPVFSAAPLAQVNINGIPQVSGSIAMDFTSDIVFSVVAENGDNTINYTVRVNVATELSAWTNLSPNAGFPLYTQVTAFELGGKYYVIGSLKGASVYGDHEAGIYSSVDGVAFTEVTSTLFQDYGIAVGSATVKHGDKQLLLGGLSYSDYFGGGTGDGSGNNKVWASTDGATWEKITTTQTDYEGWGAAPEVNSFSIRTEPTVANMNGDLYVVGGFSVAYGAPQGAIADVWKSTDGGATWINLEADFGADFVARAQSQLIVYKDELYLIGGRTGYPNQYFNDVYKSADGINWTKLAVEKPFDACAGHICYVYNDRFYLIGGNVATGEMDESTEIAVPSNATWVSEDAGLNWTKVTEGALPEGFAGRAGHAFAKDGNVVHIFGGMGAEADGTAKILTDSWKGTLN</sequence>
<dbReference type="PANTHER" id="PTHR46093:SF18">
    <property type="entry name" value="FIBRONECTIN TYPE-III DOMAIN-CONTAINING PROTEIN"/>
    <property type="match status" value="1"/>
</dbReference>
<keyword evidence="2" id="KW-0677">Repeat</keyword>
<dbReference type="Gene3D" id="2.120.10.80">
    <property type="entry name" value="Kelch-type beta propeller"/>
    <property type="match status" value="1"/>
</dbReference>
<evidence type="ECO:0000313" key="5">
    <source>
        <dbReference type="EMBL" id="RXQ95549.1"/>
    </source>
</evidence>
<dbReference type="RefSeq" id="WP_129253888.1">
    <property type="nucleotide sequence ID" value="NZ_SAXA01000005.1"/>
</dbReference>
<dbReference type="OrthoDB" id="1078890at2"/>
<dbReference type="InterPro" id="IPR015915">
    <property type="entry name" value="Kelch-typ_b-propeller"/>
</dbReference>
<dbReference type="CDD" id="cd15482">
    <property type="entry name" value="Sialidase_non-viral"/>
    <property type="match status" value="1"/>
</dbReference>
<protein>
    <recommendedName>
        <fullName evidence="4">DUF6242 domain-containing protein</fullName>
    </recommendedName>
</protein>
<dbReference type="Pfam" id="PF19755">
    <property type="entry name" value="DUF6242"/>
    <property type="match status" value="1"/>
</dbReference>
<name>A0A4Q1JLY6_9BACT</name>
<evidence type="ECO:0000256" key="2">
    <source>
        <dbReference type="ARBA" id="ARBA00022737"/>
    </source>
</evidence>
<dbReference type="InterPro" id="IPR046209">
    <property type="entry name" value="DUF6242_N"/>
</dbReference>
<dbReference type="SUPFAM" id="SSF117281">
    <property type="entry name" value="Kelch motif"/>
    <property type="match status" value="1"/>
</dbReference>
<keyword evidence="1" id="KW-0880">Kelch repeat</keyword>
<dbReference type="PANTHER" id="PTHR46093">
    <property type="entry name" value="ACYL-COA-BINDING DOMAIN-CONTAINING PROTEIN 5"/>
    <property type="match status" value="1"/>
</dbReference>
<feature type="signal peptide" evidence="3">
    <location>
        <begin position="1"/>
        <end position="25"/>
    </location>
</feature>
<dbReference type="AlphaFoldDB" id="A0A4Q1JLY6"/>
<evidence type="ECO:0000259" key="4">
    <source>
        <dbReference type="Pfam" id="PF19755"/>
    </source>
</evidence>